<feature type="region of interest" description="Disordered" evidence="4">
    <location>
        <begin position="677"/>
        <end position="726"/>
    </location>
</feature>
<dbReference type="Pfam" id="PF12796">
    <property type="entry name" value="Ank_2"/>
    <property type="match status" value="4"/>
</dbReference>
<dbReference type="PROSITE" id="PS50297">
    <property type="entry name" value="ANK_REP_REGION"/>
    <property type="match status" value="8"/>
</dbReference>
<dbReference type="PROSITE" id="PS50088">
    <property type="entry name" value="ANK_REPEAT"/>
    <property type="match status" value="8"/>
</dbReference>
<feature type="compositionally biased region" description="Low complexity" evidence="4">
    <location>
        <begin position="710"/>
        <end position="726"/>
    </location>
</feature>
<proteinExistence type="predicted"/>
<sequence>MSNSGEIANSNSNTTNKDVVVENENELVEEYNGDEDLIDEEDEIIEEEDIGFDDDLQYEDMDDEADLEDDVDEIVYEEDDYETTKSNLINCKNEIVMESHLRNDNMKKQFTNDLLEAARTGNEDSLIAALKIFNVNCHASDGRKSTPLHLASGYNRSRIVEILLRHGADVHAQDKGGLVPLHNACSYGHYDVCETLLMAGANVNAMDFWQFTPLHEAAAKVKVELLLSYDADPNVLTPQGLTAEQIAPEPVKKLLMNHKLINNNPEYKLLESAKNGDLAIVEAILNVEPQLVNCRDLDGRQSTPLHFAAGYNHPDVVKLLLEKGADIHARDKGGLVPLHNSCSYGHYEVAELLIKYGANVNVTDLWKYSPLHEAASKSKPDIVRLLLKHGADPNKKNRNGETPSDLVKEDDIEVRDLLIGDAALLDAAKCGNLQRVIRLLTPENVNCKDTEGRNSTALHLASGYNNIEVAEYLLQNGAHVNIPDKGGLIPLHNAASYGHLDIAALLIKYNTNVNATDRWGFTPLHEASQKGRTSLCALLLNHGADPTLRNLENQTALDLATAEDVRCLLMDALAPNLETTTNNSPNAMTKDKNLNKGCTTTNTESATVISNDNTINDQTFSTENNSVSDLQKEISIFNNSNDFNFNRNLISGNNLLSNNYDVPSAASLLLLQKNSANVNEDNSPDSNKPDGNSHVTNTLHSKNKNLDAKNSSSNPNSSPQTSNGSTKKSIVSISSYIEATLPAISMVDFLTSLNLLHLIEIFEKEMITIDILAEMGHEELKQIGVAAYGHRHKLLKAVEKLLLQTAAMHQKQGNPNSYQMYVDSNPNDLSTDSHRKNLSNYSQTTLVDLLPNNPEFELVEEEMQNTIREHKDGHAGGKFNK</sequence>
<dbReference type="SUPFAM" id="SSF48403">
    <property type="entry name" value="Ankyrin repeat"/>
    <property type="match status" value="2"/>
</dbReference>
<feature type="repeat" description="ANK" evidence="3">
    <location>
        <begin position="176"/>
        <end position="208"/>
    </location>
</feature>
<dbReference type="PRINTS" id="PR01415">
    <property type="entry name" value="ANKYRIN"/>
</dbReference>
<feature type="repeat" description="ANK" evidence="3">
    <location>
        <begin position="143"/>
        <end position="175"/>
    </location>
</feature>
<feature type="repeat" description="ANK" evidence="3">
    <location>
        <begin position="300"/>
        <end position="332"/>
    </location>
</feature>
<gene>
    <name evidence="6" type="ORF">RND71_043369</name>
</gene>
<dbReference type="EMBL" id="JAVYJV010000051">
    <property type="protein sequence ID" value="KAK4337151.1"/>
    <property type="molecule type" value="Genomic_DNA"/>
</dbReference>
<dbReference type="InterPro" id="IPR036770">
    <property type="entry name" value="Ankyrin_rpt-contain_sf"/>
</dbReference>
<dbReference type="SMART" id="SM00248">
    <property type="entry name" value="ANK"/>
    <property type="match status" value="10"/>
</dbReference>
<dbReference type="Gene3D" id="1.10.150.50">
    <property type="entry name" value="Transcription Factor, Ets-1"/>
    <property type="match status" value="1"/>
</dbReference>
<evidence type="ECO:0000256" key="3">
    <source>
        <dbReference type="PROSITE-ProRule" id="PRU00023"/>
    </source>
</evidence>
<dbReference type="PANTHER" id="PTHR24123:SF143">
    <property type="entry name" value="INVERSIN"/>
    <property type="match status" value="1"/>
</dbReference>
<dbReference type="SMART" id="SM00454">
    <property type="entry name" value="SAM"/>
    <property type="match status" value="1"/>
</dbReference>
<feature type="region of interest" description="Disordered" evidence="4">
    <location>
        <begin position="1"/>
        <end position="21"/>
    </location>
</feature>
<dbReference type="PROSITE" id="PS50105">
    <property type="entry name" value="SAM_DOMAIN"/>
    <property type="match status" value="1"/>
</dbReference>
<feature type="region of interest" description="Disordered" evidence="4">
    <location>
        <begin position="579"/>
        <end position="598"/>
    </location>
</feature>
<dbReference type="Pfam" id="PF07647">
    <property type="entry name" value="SAM_2"/>
    <property type="match status" value="1"/>
</dbReference>
<accession>A0AAE1URE7</accession>
<feature type="repeat" description="ANK" evidence="3">
    <location>
        <begin position="486"/>
        <end position="518"/>
    </location>
</feature>
<dbReference type="SUPFAM" id="SSF47769">
    <property type="entry name" value="SAM/Pointed domain"/>
    <property type="match status" value="1"/>
</dbReference>
<organism evidence="6 7">
    <name type="scientific">Anisodus tanguticus</name>
    <dbReference type="NCBI Taxonomy" id="243964"/>
    <lineage>
        <taxon>Eukaryota</taxon>
        <taxon>Viridiplantae</taxon>
        <taxon>Streptophyta</taxon>
        <taxon>Embryophyta</taxon>
        <taxon>Tracheophyta</taxon>
        <taxon>Spermatophyta</taxon>
        <taxon>Magnoliopsida</taxon>
        <taxon>eudicotyledons</taxon>
        <taxon>Gunneridae</taxon>
        <taxon>Pentapetalae</taxon>
        <taxon>asterids</taxon>
        <taxon>lamiids</taxon>
        <taxon>Solanales</taxon>
        <taxon>Solanaceae</taxon>
        <taxon>Solanoideae</taxon>
        <taxon>Hyoscyameae</taxon>
        <taxon>Anisodus</taxon>
    </lineage>
</organism>
<dbReference type="InterPro" id="IPR013761">
    <property type="entry name" value="SAM/pointed_sf"/>
</dbReference>
<dbReference type="Gene3D" id="1.25.40.20">
    <property type="entry name" value="Ankyrin repeat-containing domain"/>
    <property type="match status" value="3"/>
</dbReference>
<evidence type="ECO:0000256" key="4">
    <source>
        <dbReference type="SAM" id="MobiDB-lite"/>
    </source>
</evidence>
<dbReference type="PANTHER" id="PTHR24123">
    <property type="entry name" value="ANKYRIN REPEAT-CONTAINING"/>
    <property type="match status" value="1"/>
</dbReference>
<evidence type="ECO:0000256" key="2">
    <source>
        <dbReference type="ARBA" id="ARBA00023043"/>
    </source>
</evidence>
<feature type="compositionally biased region" description="Polar residues" evidence="4">
    <location>
        <begin position="677"/>
        <end position="700"/>
    </location>
</feature>
<feature type="repeat" description="ANK" evidence="3">
    <location>
        <begin position="453"/>
        <end position="485"/>
    </location>
</feature>
<reference evidence="6" key="1">
    <citation type="submission" date="2023-12" db="EMBL/GenBank/DDBJ databases">
        <title>Genome assembly of Anisodus tanguticus.</title>
        <authorList>
            <person name="Wang Y.-J."/>
        </authorList>
    </citation>
    <scope>NUCLEOTIDE SEQUENCE</scope>
    <source>
        <strain evidence="6">KB-2021</strain>
        <tissue evidence="6">Leaf</tissue>
    </source>
</reference>
<dbReference type="Pfam" id="PF00023">
    <property type="entry name" value="Ank"/>
    <property type="match status" value="1"/>
</dbReference>
<evidence type="ECO:0000259" key="5">
    <source>
        <dbReference type="PROSITE" id="PS50105"/>
    </source>
</evidence>
<comment type="caution">
    <text evidence="6">The sequence shown here is derived from an EMBL/GenBank/DDBJ whole genome shotgun (WGS) entry which is preliminary data.</text>
</comment>
<protein>
    <recommendedName>
        <fullName evidence="5">SAM domain-containing protein</fullName>
    </recommendedName>
</protein>
<dbReference type="InterPro" id="IPR002110">
    <property type="entry name" value="Ankyrin_rpt"/>
</dbReference>
<feature type="repeat" description="ANK" evidence="3">
    <location>
        <begin position="366"/>
        <end position="398"/>
    </location>
</feature>
<evidence type="ECO:0000256" key="1">
    <source>
        <dbReference type="ARBA" id="ARBA00022737"/>
    </source>
</evidence>
<feature type="repeat" description="ANK" evidence="3">
    <location>
        <begin position="333"/>
        <end position="365"/>
    </location>
</feature>
<feature type="repeat" description="ANK" evidence="3">
    <location>
        <begin position="519"/>
        <end position="551"/>
    </location>
</feature>
<dbReference type="InterPro" id="IPR001660">
    <property type="entry name" value="SAM"/>
</dbReference>
<name>A0AAE1URE7_9SOLA</name>
<feature type="domain" description="SAM" evidence="5">
    <location>
        <begin position="745"/>
        <end position="804"/>
    </location>
</feature>
<keyword evidence="2 3" id="KW-0040">ANK repeat</keyword>
<dbReference type="InterPro" id="IPR051165">
    <property type="entry name" value="Multifunctional_ANK_Repeat"/>
</dbReference>
<keyword evidence="7" id="KW-1185">Reference proteome</keyword>
<dbReference type="Proteomes" id="UP001291623">
    <property type="component" value="Unassembled WGS sequence"/>
</dbReference>
<dbReference type="CDD" id="cd09524">
    <property type="entry name" value="SAM_tankyrase1_2"/>
    <property type="match status" value="1"/>
</dbReference>
<feature type="compositionally biased region" description="Polar residues" evidence="4">
    <location>
        <begin position="1"/>
        <end position="17"/>
    </location>
</feature>
<evidence type="ECO:0000313" key="7">
    <source>
        <dbReference type="Proteomes" id="UP001291623"/>
    </source>
</evidence>
<evidence type="ECO:0000313" key="6">
    <source>
        <dbReference type="EMBL" id="KAK4337151.1"/>
    </source>
</evidence>
<dbReference type="AlphaFoldDB" id="A0AAE1URE7"/>
<keyword evidence="1" id="KW-0677">Repeat</keyword>